<dbReference type="GO" id="GO:0009873">
    <property type="term" value="P:ethylene-activated signaling pathway"/>
    <property type="evidence" value="ECO:0007669"/>
    <property type="project" value="UniProtKB-KW"/>
</dbReference>
<evidence type="ECO:0000259" key="9">
    <source>
        <dbReference type="PROSITE" id="PS51032"/>
    </source>
</evidence>
<dbReference type="GO" id="GO:0003700">
    <property type="term" value="F:DNA-binding transcription factor activity"/>
    <property type="evidence" value="ECO:0007669"/>
    <property type="project" value="InterPro"/>
</dbReference>
<reference evidence="10 11" key="1">
    <citation type="submission" date="2019-06" db="EMBL/GenBank/DDBJ databases">
        <title>WGS assembly of Gossypium darwinii.</title>
        <authorList>
            <person name="Chen Z.J."/>
            <person name="Sreedasyam A."/>
            <person name="Ando A."/>
            <person name="Song Q."/>
            <person name="De L."/>
            <person name="Hulse-Kemp A."/>
            <person name="Ding M."/>
            <person name="Ye W."/>
            <person name="Kirkbride R."/>
            <person name="Jenkins J."/>
            <person name="Plott C."/>
            <person name="Lovell J."/>
            <person name="Lin Y.-M."/>
            <person name="Vaughn R."/>
            <person name="Liu B."/>
            <person name="Li W."/>
            <person name="Simpson S."/>
            <person name="Scheffler B."/>
            <person name="Saski C."/>
            <person name="Grover C."/>
            <person name="Hu G."/>
            <person name="Conover J."/>
            <person name="Carlson J."/>
            <person name="Shu S."/>
            <person name="Boston L."/>
            <person name="Williams M."/>
            <person name="Peterson D."/>
            <person name="Mcgee K."/>
            <person name="Jones D."/>
            <person name="Wendel J."/>
            <person name="Stelly D."/>
            <person name="Grimwood J."/>
            <person name="Schmutz J."/>
        </authorList>
    </citation>
    <scope>NUCLEOTIDE SEQUENCE [LARGE SCALE GENOMIC DNA]</scope>
    <source>
        <strain evidence="10">1808015.09</strain>
    </source>
</reference>
<protein>
    <recommendedName>
        <fullName evidence="9">AP2/ERF domain-containing protein</fullName>
    </recommendedName>
</protein>
<dbReference type="PRINTS" id="PR00367">
    <property type="entry name" value="ETHRSPELEMNT"/>
</dbReference>
<dbReference type="CDD" id="cd00018">
    <property type="entry name" value="AP2"/>
    <property type="match status" value="1"/>
</dbReference>
<dbReference type="SMR" id="A0A5D2F1X4"/>
<dbReference type="SMART" id="SM00380">
    <property type="entry name" value="AP2"/>
    <property type="match status" value="1"/>
</dbReference>
<feature type="region of interest" description="Disordered" evidence="8">
    <location>
        <begin position="142"/>
        <end position="183"/>
    </location>
</feature>
<evidence type="ECO:0000256" key="2">
    <source>
        <dbReference type="ARBA" id="ARBA00022745"/>
    </source>
</evidence>
<evidence type="ECO:0000256" key="8">
    <source>
        <dbReference type="SAM" id="MobiDB-lite"/>
    </source>
</evidence>
<keyword evidence="11" id="KW-1185">Reference proteome</keyword>
<evidence type="ECO:0000256" key="5">
    <source>
        <dbReference type="ARBA" id="ARBA00023163"/>
    </source>
</evidence>
<dbReference type="GO" id="GO:0005634">
    <property type="term" value="C:nucleus"/>
    <property type="evidence" value="ECO:0007669"/>
    <property type="project" value="UniProtKB-SubCell"/>
</dbReference>
<dbReference type="GO" id="GO:0003677">
    <property type="term" value="F:DNA binding"/>
    <property type="evidence" value="ECO:0007669"/>
    <property type="project" value="UniProtKB-KW"/>
</dbReference>
<comment type="similarity">
    <text evidence="7">Belongs to the AP2/ERF transcription factor family. ERF subfamily.</text>
</comment>
<name>A0A5D2F1X4_GOSDA</name>
<keyword evidence="3" id="KW-0805">Transcription regulation</keyword>
<dbReference type="PANTHER" id="PTHR31677:SF230">
    <property type="entry name" value="AP2 DOMAIN CLASS TRANSCRIPTION FACTOR"/>
    <property type="match status" value="1"/>
</dbReference>
<evidence type="ECO:0000256" key="3">
    <source>
        <dbReference type="ARBA" id="ARBA00023015"/>
    </source>
</evidence>
<evidence type="ECO:0000313" key="11">
    <source>
        <dbReference type="Proteomes" id="UP000323506"/>
    </source>
</evidence>
<evidence type="ECO:0000256" key="4">
    <source>
        <dbReference type="ARBA" id="ARBA00023125"/>
    </source>
</evidence>
<dbReference type="InterPro" id="IPR016177">
    <property type="entry name" value="DNA-bd_dom_sf"/>
</dbReference>
<dbReference type="Gene3D" id="3.30.730.10">
    <property type="entry name" value="AP2/ERF domain"/>
    <property type="match status" value="1"/>
</dbReference>
<dbReference type="Proteomes" id="UP000323506">
    <property type="component" value="Chromosome A10"/>
</dbReference>
<dbReference type="InterPro" id="IPR036955">
    <property type="entry name" value="AP2/ERF_dom_sf"/>
</dbReference>
<dbReference type="InterPro" id="IPR001471">
    <property type="entry name" value="AP2/ERF_dom"/>
</dbReference>
<sequence length="314" mass="35225">MPTSMDKGYGYEPLPQAHHLASTFMMLQRNKSSYQSGERRGRRKAAEPGRFLGVRRRPWGRYAAEIRDPTTKERHWLGTFDTAHEAALAYDRAAISMKGTQARTNFVYLDHNNNTAFHSIMSPSDVQSAVLPTPYHFLDLTTPQSRPKQASNHSFEAPQPDISHSETKTLTQPNNTKSPIPLSSADNGFFFTDNDDNSGYLACIVPYNCLKPPSNKSIDNQSQALPKSNDIIEFPGFNELDQQGNFMRDQQPWEINSFELEAIFNHPPLMVGNECTGAFYPSSYDMIPQPISSVDTCCFPLPSFGDVVDLGYSL</sequence>
<keyword evidence="5" id="KW-0804">Transcription</keyword>
<feature type="compositionally biased region" description="Polar residues" evidence="8">
    <location>
        <begin position="142"/>
        <end position="154"/>
    </location>
</feature>
<dbReference type="AlphaFoldDB" id="A0A5D2F1X4"/>
<gene>
    <name evidence="10" type="ORF">ES288_A10G195400v1</name>
</gene>
<evidence type="ECO:0000256" key="7">
    <source>
        <dbReference type="ARBA" id="ARBA00024343"/>
    </source>
</evidence>
<evidence type="ECO:0000256" key="6">
    <source>
        <dbReference type="ARBA" id="ARBA00023242"/>
    </source>
</evidence>
<proteinExistence type="inferred from homology"/>
<dbReference type="PANTHER" id="PTHR31677">
    <property type="entry name" value="AP2 DOMAIN CLASS TRANSCRIPTION FACTOR"/>
    <property type="match status" value="1"/>
</dbReference>
<keyword evidence="2" id="KW-0936">Ethylene signaling pathway</keyword>
<keyword evidence="4" id="KW-0238">DNA-binding</keyword>
<dbReference type="FunFam" id="3.30.730.10:FF:000001">
    <property type="entry name" value="Ethylene-responsive transcription factor 2"/>
    <property type="match status" value="1"/>
</dbReference>
<keyword evidence="6" id="KW-0539">Nucleus</keyword>
<dbReference type="EMBL" id="CM017697">
    <property type="protein sequence ID" value="TYG99441.1"/>
    <property type="molecule type" value="Genomic_DNA"/>
</dbReference>
<dbReference type="SUPFAM" id="SSF54171">
    <property type="entry name" value="DNA-binding domain"/>
    <property type="match status" value="1"/>
</dbReference>
<dbReference type="Pfam" id="PF00847">
    <property type="entry name" value="AP2"/>
    <property type="match status" value="1"/>
</dbReference>
<comment type="subcellular location">
    <subcellularLocation>
        <location evidence="1">Nucleus</location>
    </subcellularLocation>
</comment>
<evidence type="ECO:0000256" key="1">
    <source>
        <dbReference type="ARBA" id="ARBA00004123"/>
    </source>
</evidence>
<accession>A0A5D2F1X4</accession>
<feature type="compositionally biased region" description="Polar residues" evidence="8">
    <location>
        <begin position="168"/>
        <end position="178"/>
    </location>
</feature>
<dbReference type="PROSITE" id="PS51032">
    <property type="entry name" value="AP2_ERF"/>
    <property type="match status" value="1"/>
</dbReference>
<organism evidence="10 11">
    <name type="scientific">Gossypium darwinii</name>
    <name type="common">Darwin's cotton</name>
    <name type="synonym">Gossypium barbadense var. darwinii</name>
    <dbReference type="NCBI Taxonomy" id="34276"/>
    <lineage>
        <taxon>Eukaryota</taxon>
        <taxon>Viridiplantae</taxon>
        <taxon>Streptophyta</taxon>
        <taxon>Embryophyta</taxon>
        <taxon>Tracheophyta</taxon>
        <taxon>Spermatophyta</taxon>
        <taxon>Magnoliopsida</taxon>
        <taxon>eudicotyledons</taxon>
        <taxon>Gunneridae</taxon>
        <taxon>Pentapetalae</taxon>
        <taxon>rosids</taxon>
        <taxon>malvids</taxon>
        <taxon>Malvales</taxon>
        <taxon>Malvaceae</taxon>
        <taxon>Malvoideae</taxon>
        <taxon>Gossypium</taxon>
    </lineage>
</organism>
<evidence type="ECO:0000313" key="10">
    <source>
        <dbReference type="EMBL" id="TYG99441.1"/>
    </source>
</evidence>
<feature type="domain" description="AP2/ERF" evidence="9">
    <location>
        <begin position="50"/>
        <end position="107"/>
    </location>
</feature>